<comment type="subcellular location">
    <subcellularLocation>
        <location evidence="2">Cell membrane</location>
        <topology evidence="2">Lipid-anchor</topology>
    </subcellularLocation>
</comment>
<reference evidence="13 14" key="1">
    <citation type="journal article" date="2022" name="Nat. Plants">
        <title>Genomes of leafy and leafless Platanthera orchids illuminate the evolution of mycoheterotrophy.</title>
        <authorList>
            <person name="Li M.H."/>
            <person name="Liu K.W."/>
            <person name="Li Z."/>
            <person name="Lu H.C."/>
            <person name="Ye Q.L."/>
            <person name="Zhang D."/>
            <person name="Wang J.Y."/>
            <person name="Li Y.F."/>
            <person name="Zhong Z.M."/>
            <person name="Liu X."/>
            <person name="Yu X."/>
            <person name="Liu D.K."/>
            <person name="Tu X.D."/>
            <person name="Liu B."/>
            <person name="Hao Y."/>
            <person name="Liao X.Y."/>
            <person name="Jiang Y.T."/>
            <person name="Sun W.H."/>
            <person name="Chen J."/>
            <person name="Chen Y.Q."/>
            <person name="Ai Y."/>
            <person name="Zhai J.W."/>
            <person name="Wu S.S."/>
            <person name="Zhou Z."/>
            <person name="Hsiao Y.Y."/>
            <person name="Wu W.L."/>
            <person name="Chen Y.Y."/>
            <person name="Lin Y.F."/>
            <person name="Hsu J.L."/>
            <person name="Li C.Y."/>
            <person name="Wang Z.W."/>
            <person name="Zhao X."/>
            <person name="Zhong W.Y."/>
            <person name="Ma X.K."/>
            <person name="Ma L."/>
            <person name="Huang J."/>
            <person name="Chen G.Z."/>
            <person name="Huang M.Z."/>
            <person name="Huang L."/>
            <person name="Peng D.H."/>
            <person name="Luo Y.B."/>
            <person name="Zou S.Q."/>
            <person name="Chen S.P."/>
            <person name="Lan S."/>
            <person name="Tsai W.C."/>
            <person name="Van de Peer Y."/>
            <person name="Liu Z.J."/>
        </authorList>
    </citation>
    <scope>NUCLEOTIDE SEQUENCE [LARGE SCALE GENOMIC DNA]</scope>
    <source>
        <strain evidence="13">Lor287</strain>
    </source>
</reference>
<keyword evidence="6" id="KW-0560">Oxidoreductase</keyword>
<feature type="chain" id="PRO_5043001968" evidence="11">
    <location>
        <begin position="24"/>
        <end position="693"/>
    </location>
</feature>
<protein>
    <submittedName>
        <fullName evidence="13">HIPL1 protein</fullName>
    </submittedName>
</protein>
<sequence>MDSLIILPIFLQSLLLLVLRSSSLPLCTNSMAPVTLKAPLTFCTYTGSSCCNATDDAVLQKNFNSMNISDSTCGSLVKSIICTKCNPYSADLFTDASLIAMVPRLCNSTASVSSAQASKADTGDFCSRVWDSCKDVSIRNSPFATSLQGSAGLPVSSSRLTDIWQSETNFCNVFGGSAGTESVCFDGRSASFNSTEDSNPPRGICLEKLGNGSYLSMVPHPDGSNRVFLSDQAGKIWLAKVPPQGSGGTLDFDESSPFLDISDMVHSDTAFGVMGLVFHPNFTKNGRFFVSYNCDKTKIASCSGRCSCNSGVNCIPSDLGLDNGVEPCRYQSVVSEFTVNGSSSTPSAATSAATSEVRRIFTMGLPFSGHHGGQILFGPEDGYLYFMMGDGGSDGDPYNFAQNKKSLLGKIMRVDVNSIPSSTEINDLALWGNYSIPKDNPSADDSQLQAEIWALGLRNPWRCSFDSARPSYFFCGDVGQEAYEEIDLITKGGNYGWRVYEGPYLYIPKSSPGGNTSANSINPIFPVMGYNHSSVNTNVGSASVTGGYVYRSNTDPCLYGRYLYADLYGLAVWAGIESPEDSGNYNSTLLTFGCTKDTPIACDSVENSPLPSVGIIYSFAEDNAKDVYFLASKGVYRIVEPGRCNYTCTKESQVVDNGSPSPGSSPSAAHFENLQLQQVRLLIIFIIIMLLCY</sequence>
<dbReference type="GO" id="GO:0005886">
    <property type="term" value="C:plasma membrane"/>
    <property type="evidence" value="ECO:0007669"/>
    <property type="project" value="UniProtKB-SubCell"/>
</dbReference>
<comment type="cofactor">
    <cofactor evidence="1">
        <name>pyrroloquinoline quinone</name>
        <dbReference type="ChEBI" id="CHEBI:58442"/>
    </cofactor>
</comment>
<evidence type="ECO:0000256" key="9">
    <source>
        <dbReference type="ARBA" id="ARBA00023288"/>
    </source>
</evidence>
<evidence type="ECO:0000256" key="6">
    <source>
        <dbReference type="ARBA" id="ARBA00023002"/>
    </source>
</evidence>
<dbReference type="InterPro" id="IPR011041">
    <property type="entry name" value="Quinoprot_gluc/sorb_DH_b-prop"/>
</dbReference>
<dbReference type="InterPro" id="IPR011042">
    <property type="entry name" value="6-blade_b-propeller_TolB-like"/>
</dbReference>
<accession>A0AAP0AX60</accession>
<dbReference type="Pfam" id="PF07995">
    <property type="entry name" value="GSDH"/>
    <property type="match status" value="1"/>
</dbReference>
<proteinExistence type="inferred from homology"/>
<feature type="signal peptide" evidence="11">
    <location>
        <begin position="1"/>
        <end position="23"/>
    </location>
</feature>
<feature type="domain" description="Glucose/Sorbosone dehydrogenase" evidence="12">
    <location>
        <begin position="263"/>
        <end position="524"/>
    </location>
</feature>
<keyword evidence="4 11" id="KW-0732">Signal</keyword>
<evidence type="ECO:0000256" key="2">
    <source>
        <dbReference type="ARBA" id="ARBA00004193"/>
    </source>
</evidence>
<comment type="caution">
    <text evidence="13">The sequence shown here is derived from an EMBL/GenBank/DDBJ whole genome shotgun (WGS) entry which is preliminary data.</text>
</comment>
<gene>
    <name evidence="13" type="primary">HIPL1</name>
    <name evidence="13" type="ORF">KSP39_PZI021525</name>
</gene>
<dbReference type="PANTHER" id="PTHR19328:SF13">
    <property type="entry name" value="HIPL1 PROTEIN"/>
    <property type="match status" value="1"/>
</dbReference>
<keyword evidence="3" id="KW-1003">Cell membrane</keyword>
<evidence type="ECO:0000256" key="7">
    <source>
        <dbReference type="ARBA" id="ARBA00023136"/>
    </source>
</evidence>
<evidence type="ECO:0000256" key="8">
    <source>
        <dbReference type="ARBA" id="ARBA00023180"/>
    </source>
</evidence>
<dbReference type="SUPFAM" id="SSF50952">
    <property type="entry name" value="Soluble quinoprotein glucose dehydrogenase"/>
    <property type="match status" value="1"/>
</dbReference>
<evidence type="ECO:0000256" key="10">
    <source>
        <dbReference type="ARBA" id="ARBA00061483"/>
    </source>
</evidence>
<dbReference type="Proteomes" id="UP001418222">
    <property type="component" value="Unassembled WGS sequence"/>
</dbReference>
<keyword evidence="9" id="KW-0449">Lipoprotein</keyword>
<evidence type="ECO:0000256" key="3">
    <source>
        <dbReference type="ARBA" id="ARBA00022475"/>
    </source>
</evidence>
<name>A0AAP0AX60_9ASPA</name>
<evidence type="ECO:0000313" key="14">
    <source>
        <dbReference type="Proteomes" id="UP001418222"/>
    </source>
</evidence>
<keyword evidence="7" id="KW-0472">Membrane</keyword>
<dbReference type="InterPro" id="IPR012938">
    <property type="entry name" value="Glc/Sorbosone_DH"/>
</dbReference>
<dbReference type="FunFam" id="2.120.10.30:FF:000067">
    <property type="entry name" value="HHIP-like 1"/>
    <property type="match status" value="1"/>
</dbReference>
<dbReference type="PANTHER" id="PTHR19328">
    <property type="entry name" value="HEDGEHOG-INTERACTING PROTEIN"/>
    <property type="match status" value="1"/>
</dbReference>
<dbReference type="AlphaFoldDB" id="A0AAP0AX60"/>
<evidence type="ECO:0000259" key="12">
    <source>
        <dbReference type="Pfam" id="PF07995"/>
    </source>
</evidence>
<dbReference type="EMBL" id="JBBWWQ010000019">
    <property type="protein sequence ID" value="KAK8918279.1"/>
    <property type="molecule type" value="Genomic_DNA"/>
</dbReference>
<evidence type="ECO:0000256" key="1">
    <source>
        <dbReference type="ARBA" id="ARBA00001931"/>
    </source>
</evidence>
<evidence type="ECO:0000256" key="11">
    <source>
        <dbReference type="SAM" id="SignalP"/>
    </source>
</evidence>
<dbReference type="GO" id="GO:0016491">
    <property type="term" value="F:oxidoreductase activity"/>
    <property type="evidence" value="ECO:0007669"/>
    <property type="project" value="UniProtKB-KW"/>
</dbReference>
<comment type="similarity">
    <text evidence="10">Belongs to the PQQ oxidoreductase GdhB family.</text>
</comment>
<keyword evidence="8" id="KW-0325">Glycoprotein</keyword>
<keyword evidence="14" id="KW-1185">Reference proteome</keyword>
<keyword evidence="5" id="KW-0634">PQQ</keyword>
<evidence type="ECO:0000256" key="4">
    <source>
        <dbReference type="ARBA" id="ARBA00022729"/>
    </source>
</evidence>
<evidence type="ECO:0000313" key="13">
    <source>
        <dbReference type="EMBL" id="KAK8918279.1"/>
    </source>
</evidence>
<dbReference type="Gene3D" id="2.120.10.30">
    <property type="entry name" value="TolB, C-terminal domain"/>
    <property type="match status" value="1"/>
</dbReference>
<organism evidence="13 14">
    <name type="scientific">Platanthera zijinensis</name>
    <dbReference type="NCBI Taxonomy" id="2320716"/>
    <lineage>
        <taxon>Eukaryota</taxon>
        <taxon>Viridiplantae</taxon>
        <taxon>Streptophyta</taxon>
        <taxon>Embryophyta</taxon>
        <taxon>Tracheophyta</taxon>
        <taxon>Spermatophyta</taxon>
        <taxon>Magnoliopsida</taxon>
        <taxon>Liliopsida</taxon>
        <taxon>Asparagales</taxon>
        <taxon>Orchidaceae</taxon>
        <taxon>Orchidoideae</taxon>
        <taxon>Orchideae</taxon>
        <taxon>Orchidinae</taxon>
        <taxon>Platanthera</taxon>
    </lineage>
</organism>
<evidence type="ECO:0000256" key="5">
    <source>
        <dbReference type="ARBA" id="ARBA00022891"/>
    </source>
</evidence>